<organism evidence="6 7">
    <name type="scientific">Acinetobacter brisouii CIP 110357</name>
    <dbReference type="NCBI Taxonomy" id="1341683"/>
    <lineage>
        <taxon>Bacteria</taxon>
        <taxon>Pseudomonadati</taxon>
        <taxon>Pseudomonadota</taxon>
        <taxon>Gammaproteobacteria</taxon>
        <taxon>Moraxellales</taxon>
        <taxon>Moraxellaceae</taxon>
        <taxon>Acinetobacter</taxon>
    </lineage>
</organism>
<keyword evidence="7" id="KW-1185">Reference proteome</keyword>
<accession>V2UPC4</accession>
<dbReference type="STRING" id="396323.VH98_09225"/>
<dbReference type="RefSeq" id="WP_004901569.1">
    <property type="nucleotide sequence ID" value="NZ_BBTI01000009.1"/>
</dbReference>
<keyword evidence="2" id="KW-0805">Transcription regulation</keyword>
<dbReference type="GO" id="GO:0000976">
    <property type="term" value="F:transcription cis-regulatory region binding"/>
    <property type="evidence" value="ECO:0007669"/>
    <property type="project" value="TreeGrafter"/>
</dbReference>
<dbReference type="InterPro" id="IPR036390">
    <property type="entry name" value="WH_DNA-bd_sf"/>
</dbReference>
<sequence length="296" mass="34107">MNLEIRWALDLITLDQERSISKAAQKRYISQSAFSRRLQHLEETVGFSIIDRNSKEVSFTELGQVLLSTANTLQAQLNESMQLIYEIKNTKDNTLRFAVVHSLVNSFFADYLRFVPIEEQAIKFEIMAINTGEGLKLLKEGKIDFLVSYASKHEMNQGKFDALSSVRVGETEIIPVYAKTTNKTYDLNQHFPLLTYSKNAYLRNLVDHVIQTNNLDCHILYETDNAENLKQLVLQGVGVAWLPRITIMDELAENKLIELSTSQYVVNQSIYIYKSKLNNNPLTQFVFEHFKELKNK</sequence>
<proteinExistence type="inferred from homology"/>
<dbReference type="PANTHER" id="PTHR30126">
    <property type="entry name" value="HTH-TYPE TRANSCRIPTIONAL REGULATOR"/>
    <property type="match status" value="1"/>
</dbReference>
<dbReference type="Pfam" id="PF00126">
    <property type="entry name" value="HTH_1"/>
    <property type="match status" value="1"/>
</dbReference>
<gene>
    <name evidence="6" type="ORF">P255_01231</name>
</gene>
<evidence type="ECO:0000256" key="3">
    <source>
        <dbReference type="ARBA" id="ARBA00023125"/>
    </source>
</evidence>
<dbReference type="InterPro" id="IPR036388">
    <property type="entry name" value="WH-like_DNA-bd_sf"/>
</dbReference>
<feature type="domain" description="HTH lysR-type" evidence="5">
    <location>
        <begin position="3"/>
        <end position="60"/>
    </location>
</feature>
<evidence type="ECO:0000256" key="4">
    <source>
        <dbReference type="ARBA" id="ARBA00023163"/>
    </source>
</evidence>
<dbReference type="InterPro" id="IPR000847">
    <property type="entry name" value="LysR_HTH_N"/>
</dbReference>
<keyword evidence="4" id="KW-0804">Transcription</keyword>
<evidence type="ECO:0000313" key="6">
    <source>
        <dbReference type="EMBL" id="ESK51802.1"/>
    </source>
</evidence>
<evidence type="ECO:0000313" key="7">
    <source>
        <dbReference type="Proteomes" id="UP000018418"/>
    </source>
</evidence>
<evidence type="ECO:0000256" key="2">
    <source>
        <dbReference type="ARBA" id="ARBA00023015"/>
    </source>
</evidence>
<dbReference type="Proteomes" id="UP000018418">
    <property type="component" value="Unassembled WGS sequence"/>
</dbReference>
<dbReference type="InterPro" id="IPR005119">
    <property type="entry name" value="LysR_subst-bd"/>
</dbReference>
<protein>
    <recommendedName>
        <fullName evidence="5">HTH lysR-type domain-containing protein</fullName>
    </recommendedName>
</protein>
<name>V2UPC4_9GAMM</name>
<dbReference type="PATRIC" id="fig|1341683.3.peg.1219"/>
<dbReference type="Gene3D" id="3.40.190.290">
    <property type="match status" value="1"/>
</dbReference>
<reference evidence="6 7" key="1">
    <citation type="submission" date="2013-10" db="EMBL/GenBank/DDBJ databases">
        <title>The Genome Sequence of Acinetobacter brisouii CIP 110357.</title>
        <authorList>
            <consortium name="The Broad Institute Genomics Platform"/>
            <consortium name="The Broad Institute Genome Sequencing Center for Infectious Disease"/>
            <person name="Cerqueira G."/>
            <person name="Feldgarden M."/>
            <person name="Courvalin P."/>
            <person name="Grillot-Courvalin C."/>
            <person name="Clermont D."/>
            <person name="Rocha E."/>
            <person name="Yoon E.-J."/>
            <person name="Nemec A."/>
            <person name="Young S.K."/>
            <person name="Zeng Q."/>
            <person name="Gargeya S."/>
            <person name="Fitzgerald M."/>
            <person name="Abouelleil A."/>
            <person name="Alvarado L."/>
            <person name="Berlin A.M."/>
            <person name="Chapman S.B."/>
            <person name="Gainer-Dewar J."/>
            <person name="Goldberg J."/>
            <person name="Gnerre S."/>
            <person name="Griggs A."/>
            <person name="Gujja S."/>
            <person name="Hansen M."/>
            <person name="Howarth C."/>
            <person name="Imamovic A."/>
            <person name="Ireland A."/>
            <person name="Larimer J."/>
            <person name="McCowan C."/>
            <person name="Murphy C."/>
            <person name="Pearson M."/>
            <person name="Poon T.W."/>
            <person name="Priest M."/>
            <person name="Roberts A."/>
            <person name="Saif S."/>
            <person name="Shea T."/>
            <person name="Sykes S."/>
            <person name="Wortman J."/>
            <person name="Nusbaum C."/>
            <person name="Birren B."/>
        </authorList>
    </citation>
    <scope>NUCLEOTIDE SEQUENCE [LARGE SCALE GENOMIC DNA]</scope>
    <source>
        <strain evidence="6 7">CIP 110357</strain>
    </source>
</reference>
<dbReference type="PANTHER" id="PTHR30126:SF2">
    <property type="entry name" value="HTH-TYPE TRANSCRIPTIONAL REGULATOR YJIE"/>
    <property type="match status" value="1"/>
</dbReference>
<evidence type="ECO:0000256" key="1">
    <source>
        <dbReference type="ARBA" id="ARBA00009437"/>
    </source>
</evidence>
<evidence type="ECO:0000259" key="5">
    <source>
        <dbReference type="PROSITE" id="PS50931"/>
    </source>
</evidence>
<dbReference type="AlphaFoldDB" id="V2UPC4"/>
<dbReference type="Pfam" id="PF03466">
    <property type="entry name" value="LysR_substrate"/>
    <property type="match status" value="1"/>
</dbReference>
<comment type="similarity">
    <text evidence="1">Belongs to the LysR transcriptional regulatory family.</text>
</comment>
<keyword evidence="3" id="KW-0238">DNA-binding</keyword>
<dbReference type="CDD" id="cd05466">
    <property type="entry name" value="PBP2_LTTR_substrate"/>
    <property type="match status" value="1"/>
</dbReference>
<dbReference type="GO" id="GO:0003700">
    <property type="term" value="F:DNA-binding transcription factor activity"/>
    <property type="evidence" value="ECO:0007669"/>
    <property type="project" value="InterPro"/>
</dbReference>
<dbReference type="HOGENOM" id="CLU_039613_4_1_6"/>
<dbReference type="EMBL" id="AYEU01000005">
    <property type="protein sequence ID" value="ESK51802.1"/>
    <property type="molecule type" value="Genomic_DNA"/>
</dbReference>
<dbReference type="Gene3D" id="1.10.10.10">
    <property type="entry name" value="Winged helix-like DNA-binding domain superfamily/Winged helix DNA-binding domain"/>
    <property type="match status" value="1"/>
</dbReference>
<dbReference type="PROSITE" id="PS50931">
    <property type="entry name" value="HTH_LYSR"/>
    <property type="match status" value="1"/>
</dbReference>
<comment type="caution">
    <text evidence="6">The sequence shown here is derived from an EMBL/GenBank/DDBJ whole genome shotgun (WGS) entry which is preliminary data.</text>
</comment>
<dbReference type="OrthoDB" id="6971749at2"/>
<dbReference type="SUPFAM" id="SSF46785">
    <property type="entry name" value="Winged helix' DNA-binding domain"/>
    <property type="match status" value="1"/>
</dbReference>
<dbReference type="SUPFAM" id="SSF53850">
    <property type="entry name" value="Periplasmic binding protein-like II"/>
    <property type="match status" value="1"/>
</dbReference>